<dbReference type="Gene3D" id="3.40.30.10">
    <property type="entry name" value="Glutaredoxin"/>
    <property type="match status" value="1"/>
</dbReference>
<dbReference type="SUPFAM" id="SSF48208">
    <property type="entry name" value="Six-hairpin glycosidases"/>
    <property type="match status" value="1"/>
</dbReference>
<dbReference type="EMBL" id="AP025314">
    <property type="protein sequence ID" value="BDD09727.1"/>
    <property type="molecule type" value="Genomic_DNA"/>
</dbReference>
<dbReference type="InterPro" id="IPR008928">
    <property type="entry name" value="6-hairpin_glycosidase_sf"/>
</dbReference>
<dbReference type="AlphaFoldDB" id="A0AAU9CWF2"/>
<dbReference type="InterPro" id="IPR005198">
    <property type="entry name" value="Glyco_hydro_76"/>
</dbReference>
<evidence type="ECO:0000259" key="1">
    <source>
        <dbReference type="Pfam" id="PF03190"/>
    </source>
</evidence>
<dbReference type="InterPro" id="IPR004879">
    <property type="entry name" value="Ssp411-like_TRX"/>
</dbReference>
<dbReference type="InterPro" id="IPR024705">
    <property type="entry name" value="Ssp411"/>
</dbReference>
<organism evidence="2 3">
    <name type="scientific">Fulvitalea axinellae</name>
    <dbReference type="NCBI Taxonomy" id="1182444"/>
    <lineage>
        <taxon>Bacteria</taxon>
        <taxon>Pseudomonadati</taxon>
        <taxon>Bacteroidota</taxon>
        <taxon>Cytophagia</taxon>
        <taxon>Cytophagales</taxon>
        <taxon>Persicobacteraceae</taxon>
        <taxon>Fulvitalea</taxon>
    </lineage>
</organism>
<dbReference type="PANTHER" id="PTHR42899">
    <property type="entry name" value="SPERMATOGENESIS-ASSOCIATED PROTEIN 20"/>
    <property type="match status" value="1"/>
</dbReference>
<dbReference type="Gene3D" id="1.50.10.20">
    <property type="match status" value="1"/>
</dbReference>
<dbReference type="RefSeq" id="WP_338391322.1">
    <property type="nucleotide sequence ID" value="NZ_AP025314.1"/>
</dbReference>
<proteinExistence type="predicted"/>
<accession>A0AAU9CWF2</accession>
<protein>
    <recommendedName>
        <fullName evidence="1">Spermatogenesis-associated protein 20-like TRX domain-containing protein</fullName>
    </recommendedName>
</protein>
<reference evidence="2 3" key="1">
    <citation type="submission" date="2021-12" db="EMBL/GenBank/DDBJ databases">
        <title>Genome sequencing of bacteria with rrn-lacking chromosome and rrn-plasmid.</title>
        <authorList>
            <person name="Anda M."/>
            <person name="Iwasaki W."/>
        </authorList>
    </citation>
    <scope>NUCLEOTIDE SEQUENCE [LARGE SCALE GENOMIC DNA]</scope>
    <source>
        <strain evidence="2 3">DSM 100852</strain>
    </source>
</reference>
<feature type="domain" description="Spermatogenesis-associated protein 20-like TRX" evidence="1">
    <location>
        <begin position="38"/>
        <end position="192"/>
    </location>
</feature>
<dbReference type="KEGG" id="fax:FUAX_21590"/>
<dbReference type="GO" id="GO:0005975">
    <property type="term" value="P:carbohydrate metabolic process"/>
    <property type="evidence" value="ECO:0007669"/>
    <property type="project" value="InterPro"/>
</dbReference>
<keyword evidence="3" id="KW-1185">Reference proteome</keyword>
<dbReference type="Pfam" id="PF03190">
    <property type="entry name" value="Thioredox_DsbH"/>
    <property type="match status" value="1"/>
</dbReference>
<dbReference type="Proteomes" id="UP001348817">
    <property type="component" value="Chromosome"/>
</dbReference>
<dbReference type="CDD" id="cd02955">
    <property type="entry name" value="SSP411"/>
    <property type="match status" value="1"/>
</dbReference>
<dbReference type="SUPFAM" id="SSF52833">
    <property type="entry name" value="Thioredoxin-like"/>
    <property type="match status" value="1"/>
</dbReference>
<gene>
    <name evidence="2" type="primary">yyaL</name>
    <name evidence="2" type="ORF">FUAX_21590</name>
</gene>
<sequence length="707" mass="79885">MYTQTRIWTTIFAFVLCLANCKAQDRQNDNHLKKMHSNRLIKESSPYLLQHAHNPVDWFPWGPEAFEKAIKEDKPILLSVGYSSCHWCHVMERESFENEEIANVMNDRFVCIKLDREERPDIDAIYMDAVQRMGIRGGWPLNVFLTPDKKPFFGGTYYPPQKWTSILVNVSETYKRRKDDVLASAEDMVATLKKGNSAFSSSEIGSAPIQLNDLEMHAKTLTDGVDFELGGFVGAPKFPMPSVWSFLFDMRSVTGNMDFYEAGEKTLTAMVRGGIYDQIGGGFARYSTDSRWFAPHFEKMLYDNGQLLSLLAKGYAHSGNEEFRDAAMETAIFLKREMTGEHGNFYSALDADSEGEEGRFYVWENQELTGALSEGDFELIKTYYGATAQGNWEHGRNILFRSQNPKDFAEKIGVSESMLKAKIASLKSTLLDKRSKRIRPGLDDKTITSWNALTISGLVDSYTVFGDKIYLEMALANAHFLIKNLKQGENLFRAYKDGNAYNKAFSEDYALLADALISLYQITADDKWLTEAEALTKTAIEKFYDKTDGFFFFAETGGSELIIRKKELYDNVIPSSNAVMAHVLLRLGHLDANDEYIKMADKMLSNIEPLYNRGLRHLHHWARSSVLRSSTVAEVVIVGPKARESAREILAKQTPGIVILASEKPSSKRKLLKEKNAVNGKTTFYVCYGKTCSKPVQTVAEALKLLP</sequence>
<dbReference type="PIRSF" id="PIRSF006402">
    <property type="entry name" value="UCP006402_thioredoxin"/>
    <property type="match status" value="1"/>
</dbReference>
<dbReference type="PANTHER" id="PTHR42899:SF1">
    <property type="entry name" value="SPERMATOGENESIS-ASSOCIATED PROTEIN 20"/>
    <property type="match status" value="1"/>
</dbReference>
<evidence type="ECO:0000313" key="3">
    <source>
        <dbReference type="Proteomes" id="UP001348817"/>
    </source>
</evidence>
<dbReference type="Pfam" id="PF03663">
    <property type="entry name" value="Glyco_hydro_76"/>
    <property type="match status" value="1"/>
</dbReference>
<name>A0AAU9CWF2_9BACT</name>
<dbReference type="InterPro" id="IPR036249">
    <property type="entry name" value="Thioredoxin-like_sf"/>
</dbReference>
<evidence type="ECO:0000313" key="2">
    <source>
        <dbReference type="EMBL" id="BDD09727.1"/>
    </source>
</evidence>